<dbReference type="PROSITE" id="PS50006">
    <property type="entry name" value="FHA_DOMAIN"/>
    <property type="match status" value="2"/>
</dbReference>
<sequence length="257" mass="28736">MESKPVGQSTLFGIGEEDDLIDERDSPAVARYRPTLRPPMAKLIVYDDGAETGDLIRIRKSSFVIGRTEGDLIIPHDSQISSRHLEIVRREHPGGFDWVLRDLGSTNGTFVRATQIIVKPNQVMMIGGKRFGQIPPRGGGNVGATIQGEKELLDVAQEAMDELVPCLQEINYDGNGKRHKLTKKEHWIGSDPVQCSILVNDPTVSPQHARIYQDKQGRWIIDDAKSLNGIWLRIRELNIGRGGYFHCGEQRFSLTVT</sequence>
<dbReference type="SMART" id="SM00240">
    <property type="entry name" value="FHA"/>
    <property type="match status" value="2"/>
</dbReference>
<dbReference type="InterPro" id="IPR050923">
    <property type="entry name" value="Cell_Proc_Reg/RNA_Proc"/>
</dbReference>
<dbReference type="RefSeq" id="WP_146434049.1">
    <property type="nucleotide sequence ID" value="NZ_SJPF01000004.1"/>
</dbReference>
<dbReference type="SUPFAM" id="SSF49879">
    <property type="entry name" value="SMAD/FHA domain"/>
    <property type="match status" value="2"/>
</dbReference>
<feature type="domain" description="FHA" evidence="1">
    <location>
        <begin position="186"/>
        <end position="237"/>
    </location>
</feature>
<organism evidence="2 3">
    <name type="scientific">Blastopirellula retiformator</name>
    <dbReference type="NCBI Taxonomy" id="2527970"/>
    <lineage>
        <taxon>Bacteria</taxon>
        <taxon>Pseudomonadati</taxon>
        <taxon>Planctomycetota</taxon>
        <taxon>Planctomycetia</taxon>
        <taxon>Pirellulales</taxon>
        <taxon>Pirellulaceae</taxon>
        <taxon>Blastopirellula</taxon>
    </lineage>
</organism>
<keyword evidence="3" id="KW-1185">Reference proteome</keyword>
<protein>
    <submittedName>
        <fullName evidence="2">FHA domain-containing protein FhaB</fullName>
    </submittedName>
</protein>
<dbReference type="Pfam" id="PF00498">
    <property type="entry name" value="FHA"/>
    <property type="match status" value="2"/>
</dbReference>
<dbReference type="Gene3D" id="2.60.200.20">
    <property type="match status" value="2"/>
</dbReference>
<evidence type="ECO:0000313" key="3">
    <source>
        <dbReference type="Proteomes" id="UP000318878"/>
    </source>
</evidence>
<reference evidence="2 3" key="1">
    <citation type="submission" date="2019-02" db="EMBL/GenBank/DDBJ databases">
        <title>Deep-cultivation of Planctomycetes and their phenomic and genomic characterization uncovers novel biology.</title>
        <authorList>
            <person name="Wiegand S."/>
            <person name="Jogler M."/>
            <person name="Boedeker C."/>
            <person name="Pinto D."/>
            <person name="Vollmers J."/>
            <person name="Rivas-Marin E."/>
            <person name="Kohn T."/>
            <person name="Peeters S.H."/>
            <person name="Heuer A."/>
            <person name="Rast P."/>
            <person name="Oberbeckmann S."/>
            <person name="Bunk B."/>
            <person name="Jeske O."/>
            <person name="Meyerdierks A."/>
            <person name="Storesund J.E."/>
            <person name="Kallscheuer N."/>
            <person name="Luecker S."/>
            <person name="Lage O.M."/>
            <person name="Pohl T."/>
            <person name="Merkel B.J."/>
            <person name="Hornburger P."/>
            <person name="Mueller R.-W."/>
            <person name="Bruemmer F."/>
            <person name="Labrenz M."/>
            <person name="Spormann A.M."/>
            <person name="Op Den Camp H."/>
            <person name="Overmann J."/>
            <person name="Amann R."/>
            <person name="Jetten M.S.M."/>
            <person name="Mascher T."/>
            <person name="Medema M.H."/>
            <person name="Devos D.P."/>
            <person name="Kaster A.-K."/>
            <person name="Ovreas L."/>
            <person name="Rohde M."/>
            <person name="Galperin M.Y."/>
            <person name="Jogler C."/>
        </authorList>
    </citation>
    <scope>NUCLEOTIDE SEQUENCE [LARGE SCALE GENOMIC DNA]</scope>
    <source>
        <strain evidence="2 3">Enr8</strain>
    </source>
</reference>
<accession>A0A5C5UZB4</accession>
<proteinExistence type="predicted"/>
<dbReference type="InterPro" id="IPR000253">
    <property type="entry name" value="FHA_dom"/>
</dbReference>
<name>A0A5C5UZB4_9BACT</name>
<dbReference type="InterPro" id="IPR008984">
    <property type="entry name" value="SMAD_FHA_dom_sf"/>
</dbReference>
<dbReference type="PANTHER" id="PTHR23308">
    <property type="entry name" value="NUCLEAR INHIBITOR OF PROTEIN PHOSPHATASE-1"/>
    <property type="match status" value="1"/>
</dbReference>
<dbReference type="CDD" id="cd00060">
    <property type="entry name" value="FHA"/>
    <property type="match status" value="2"/>
</dbReference>
<dbReference type="Proteomes" id="UP000318878">
    <property type="component" value="Unassembled WGS sequence"/>
</dbReference>
<evidence type="ECO:0000313" key="2">
    <source>
        <dbReference type="EMBL" id="TWT31706.1"/>
    </source>
</evidence>
<evidence type="ECO:0000259" key="1">
    <source>
        <dbReference type="PROSITE" id="PS50006"/>
    </source>
</evidence>
<dbReference type="EMBL" id="SJPF01000004">
    <property type="protein sequence ID" value="TWT31706.1"/>
    <property type="molecule type" value="Genomic_DNA"/>
</dbReference>
<dbReference type="OrthoDB" id="273653at2"/>
<feature type="domain" description="FHA" evidence="1">
    <location>
        <begin position="63"/>
        <end position="116"/>
    </location>
</feature>
<comment type="caution">
    <text evidence="2">The sequence shown here is derived from an EMBL/GenBank/DDBJ whole genome shotgun (WGS) entry which is preliminary data.</text>
</comment>
<dbReference type="AlphaFoldDB" id="A0A5C5UZB4"/>
<gene>
    <name evidence="2" type="primary">fhaB_2</name>
    <name evidence="2" type="ORF">Enr8_36300</name>
</gene>